<gene>
    <name evidence="1" type="ORF">HF086_007418</name>
</gene>
<organism evidence="1 2">
    <name type="scientific">Spodoptera exigua</name>
    <name type="common">Beet armyworm</name>
    <name type="synonym">Noctua fulgens</name>
    <dbReference type="NCBI Taxonomy" id="7107"/>
    <lineage>
        <taxon>Eukaryota</taxon>
        <taxon>Metazoa</taxon>
        <taxon>Ecdysozoa</taxon>
        <taxon>Arthropoda</taxon>
        <taxon>Hexapoda</taxon>
        <taxon>Insecta</taxon>
        <taxon>Pterygota</taxon>
        <taxon>Neoptera</taxon>
        <taxon>Endopterygota</taxon>
        <taxon>Lepidoptera</taxon>
        <taxon>Glossata</taxon>
        <taxon>Ditrysia</taxon>
        <taxon>Noctuoidea</taxon>
        <taxon>Noctuidae</taxon>
        <taxon>Amphipyrinae</taxon>
        <taxon>Spodoptera</taxon>
    </lineage>
</organism>
<proteinExistence type="predicted"/>
<comment type="caution">
    <text evidence="1">The sequence shown here is derived from an EMBL/GenBank/DDBJ whole genome shotgun (WGS) entry which is preliminary data.</text>
</comment>
<protein>
    <submittedName>
        <fullName evidence="1">Uncharacterized protein</fullName>
    </submittedName>
</protein>
<accession>A0A922SC90</accession>
<evidence type="ECO:0000313" key="1">
    <source>
        <dbReference type="EMBL" id="KAH9632029.1"/>
    </source>
</evidence>
<dbReference type="EMBL" id="JACEFF010000736">
    <property type="protein sequence ID" value="KAH9632029.1"/>
    <property type="molecule type" value="Genomic_DNA"/>
</dbReference>
<dbReference type="Proteomes" id="UP000814243">
    <property type="component" value="Unassembled WGS sequence"/>
</dbReference>
<evidence type="ECO:0000313" key="2">
    <source>
        <dbReference type="Proteomes" id="UP000814243"/>
    </source>
</evidence>
<name>A0A922SC90_SPOEX</name>
<reference evidence="1" key="1">
    <citation type="journal article" date="2021" name="G3 (Bethesda)">
        <title>Genome and transcriptome analysis of the beet armyworm Spodoptera exigua reveals targets for pest control. .</title>
        <authorList>
            <person name="Simon S."/>
            <person name="Breeschoten T."/>
            <person name="Jansen H.J."/>
            <person name="Dirks R.P."/>
            <person name="Schranz M.E."/>
            <person name="Ros V.I.D."/>
        </authorList>
    </citation>
    <scope>NUCLEOTIDE SEQUENCE</scope>
    <source>
        <strain evidence="1">TB_SE_WUR_2020</strain>
    </source>
</reference>
<dbReference type="AlphaFoldDB" id="A0A922SC90"/>
<sequence length="146" mass="16636">MEGLQNISYENIQNYPDHQVQYFAGVTKAQHQQILDRTPRLINMCRGSFALTALLCKLRTGDSGDRLSRLFQVPRRTLETLISVARDILLTDYVPQYLGFSHIRREQVAARNTYIADHIFGKPDAPAELKPAITIADATYICRIRS</sequence>